<evidence type="ECO:0000313" key="4">
    <source>
        <dbReference type="Proteomes" id="UP000199312"/>
    </source>
</evidence>
<feature type="chain" id="PRO_5011561807" evidence="1">
    <location>
        <begin position="20"/>
        <end position="224"/>
    </location>
</feature>
<dbReference type="OrthoDB" id="959017at2"/>
<evidence type="ECO:0000259" key="2">
    <source>
        <dbReference type="Pfam" id="PF13568"/>
    </source>
</evidence>
<protein>
    <submittedName>
        <fullName evidence="3">Outer membrane protein beta-barrel domain-containing protein</fullName>
    </submittedName>
</protein>
<dbReference type="AlphaFoldDB" id="A0A1I6Q2N7"/>
<feature type="signal peptide" evidence="1">
    <location>
        <begin position="1"/>
        <end position="19"/>
    </location>
</feature>
<organism evidence="3 4">
    <name type="scientific">Lutibacter maritimus</name>
    <dbReference type="NCBI Taxonomy" id="593133"/>
    <lineage>
        <taxon>Bacteria</taxon>
        <taxon>Pseudomonadati</taxon>
        <taxon>Bacteroidota</taxon>
        <taxon>Flavobacteriia</taxon>
        <taxon>Flavobacteriales</taxon>
        <taxon>Flavobacteriaceae</taxon>
        <taxon>Lutibacter</taxon>
    </lineage>
</organism>
<keyword evidence="1" id="KW-0732">Signal</keyword>
<dbReference type="RefSeq" id="WP_090224256.1">
    <property type="nucleotide sequence ID" value="NZ_FOZP01000003.1"/>
</dbReference>
<dbReference type="EMBL" id="FOZP01000003">
    <property type="protein sequence ID" value="SFS46769.1"/>
    <property type="molecule type" value="Genomic_DNA"/>
</dbReference>
<dbReference type="Proteomes" id="UP000199312">
    <property type="component" value="Unassembled WGS sequence"/>
</dbReference>
<sequence>MIKNFLIILFFISFFSVKAQVENDSIDTKYLEDQIYLSLVYNILNEKPSTISQNGFSGGIALGFIKDLPINETRNIGFGVGLGYSYAVYIQNLKITSDNNLAIASVATDYNVNRFRTHAIELPIEFRWRNSTPTKYKFWRIYGGVKVLYAFAFNATYKDAETVINAKNISEFNQLQSGLFISAGYSTWNLYIYYGLTPIFKGLDLDGKKLDLKEINVGLKFYIM</sequence>
<keyword evidence="4" id="KW-1185">Reference proteome</keyword>
<proteinExistence type="predicted"/>
<dbReference type="Pfam" id="PF13568">
    <property type="entry name" value="OMP_b-brl_2"/>
    <property type="match status" value="1"/>
</dbReference>
<evidence type="ECO:0000256" key="1">
    <source>
        <dbReference type="SAM" id="SignalP"/>
    </source>
</evidence>
<dbReference type="STRING" id="593133.SAMN04488006_1439"/>
<dbReference type="InterPro" id="IPR025665">
    <property type="entry name" value="Beta-barrel_OMP_2"/>
</dbReference>
<gene>
    <name evidence="3" type="ORF">SAMN04488006_1439</name>
</gene>
<reference evidence="4" key="1">
    <citation type="submission" date="2016-10" db="EMBL/GenBank/DDBJ databases">
        <authorList>
            <person name="Varghese N."/>
            <person name="Submissions S."/>
        </authorList>
    </citation>
    <scope>NUCLEOTIDE SEQUENCE [LARGE SCALE GENOMIC DNA]</scope>
    <source>
        <strain evidence="4">DSM 24450</strain>
    </source>
</reference>
<name>A0A1I6Q2N7_9FLAO</name>
<feature type="domain" description="Outer membrane protein beta-barrel" evidence="2">
    <location>
        <begin position="19"/>
        <end position="200"/>
    </location>
</feature>
<accession>A0A1I6Q2N7</accession>
<evidence type="ECO:0000313" key="3">
    <source>
        <dbReference type="EMBL" id="SFS46769.1"/>
    </source>
</evidence>